<dbReference type="Proteomes" id="UP000718278">
    <property type="component" value="Unassembled WGS sequence"/>
</dbReference>
<name>A0ABS3K5M4_9HYPH</name>
<gene>
    <name evidence="5" type="ORF">IPV26_18650</name>
</gene>
<organism evidence="5 6">
    <name type="scientific">Brucella pituitosa</name>
    <dbReference type="NCBI Taxonomy" id="571256"/>
    <lineage>
        <taxon>Bacteria</taxon>
        <taxon>Pseudomonadati</taxon>
        <taxon>Pseudomonadota</taxon>
        <taxon>Alphaproteobacteria</taxon>
        <taxon>Hyphomicrobiales</taxon>
        <taxon>Brucellaceae</taxon>
        <taxon>Brucella/Ochrobactrum group</taxon>
        <taxon>Brucella</taxon>
    </lineage>
</organism>
<dbReference type="RefSeq" id="WP_207489904.1">
    <property type="nucleotide sequence ID" value="NZ_JADIJS010000004.1"/>
</dbReference>
<keyword evidence="1" id="KW-0805">Transcription regulation</keyword>
<evidence type="ECO:0000313" key="6">
    <source>
        <dbReference type="Proteomes" id="UP000718278"/>
    </source>
</evidence>
<evidence type="ECO:0000259" key="4">
    <source>
        <dbReference type="PROSITE" id="PS50987"/>
    </source>
</evidence>
<dbReference type="InterPro" id="IPR051011">
    <property type="entry name" value="Metal_resp_trans_reg"/>
</dbReference>
<keyword evidence="2" id="KW-0238">DNA-binding</keyword>
<evidence type="ECO:0000256" key="2">
    <source>
        <dbReference type="ARBA" id="ARBA00023125"/>
    </source>
</evidence>
<dbReference type="NCBIfam" id="NF033788">
    <property type="entry name" value="HTH_metalloreg"/>
    <property type="match status" value="1"/>
</dbReference>
<dbReference type="PRINTS" id="PR00778">
    <property type="entry name" value="HTHARSR"/>
</dbReference>
<proteinExistence type="predicted"/>
<reference evidence="5 6" key="1">
    <citation type="submission" date="2020-10" db="EMBL/GenBank/DDBJ databases">
        <title>Genomic characterization of underground lake bacteria from Wind Cave National Park: Insight into the archetypical LuxI/LuxR and identification of LuxR solos.</title>
        <authorList>
            <person name="Wengert P.C."/>
            <person name="Savka M.A."/>
        </authorList>
    </citation>
    <scope>NUCLEOTIDE SEQUENCE [LARGE SCALE GENOMIC DNA]</scope>
    <source>
        <strain evidence="5 6">SD316</strain>
    </source>
</reference>
<dbReference type="PANTHER" id="PTHR43132:SF2">
    <property type="entry name" value="ARSENICAL RESISTANCE OPERON REPRESSOR ARSR-RELATED"/>
    <property type="match status" value="1"/>
</dbReference>
<evidence type="ECO:0000313" key="5">
    <source>
        <dbReference type="EMBL" id="MBO1041690.1"/>
    </source>
</evidence>
<evidence type="ECO:0000256" key="3">
    <source>
        <dbReference type="ARBA" id="ARBA00023163"/>
    </source>
</evidence>
<dbReference type="InterPro" id="IPR001845">
    <property type="entry name" value="HTH_ArsR_DNA-bd_dom"/>
</dbReference>
<feature type="domain" description="HTH arsR-type" evidence="4">
    <location>
        <begin position="1"/>
        <end position="96"/>
    </location>
</feature>
<keyword evidence="6" id="KW-1185">Reference proteome</keyword>
<dbReference type="EMBL" id="JADIJS010000004">
    <property type="protein sequence ID" value="MBO1041690.1"/>
    <property type="molecule type" value="Genomic_DNA"/>
</dbReference>
<accession>A0ABS3K5M4</accession>
<keyword evidence="3" id="KW-0804">Transcription</keyword>
<comment type="caution">
    <text evidence="5">The sequence shown here is derived from an EMBL/GenBank/DDBJ whole genome shotgun (WGS) entry which is preliminary data.</text>
</comment>
<evidence type="ECO:0000256" key="1">
    <source>
        <dbReference type="ARBA" id="ARBA00023015"/>
    </source>
</evidence>
<dbReference type="InterPro" id="IPR036390">
    <property type="entry name" value="WH_DNA-bd_sf"/>
</dbReference>
<dbReference type="PROSITE" id="PS50987">
    <property type="entry name" value="HTH_ARSR_2"/>
    <property type="match status" value="1"/>
</dbReference>
<dbReference type="InterPro" id="IPR011991">
    <property type="entry name" value="ArsR-like_HTH"/>
</dbReference>
<protein>
    <submittedName>
        <fullName evidence="5">Helix-turn-helix transcriptional regulator</fullName>
    </submittedName>
</protein>
<sequence length="117" mass="12527">MNEAQALKGFAAIAHETRLRIVRMLVIAGAAGLPSGSIAQALESSSPQRTSFHLKELETAGLVESRREGKSIIYSAIFPALSDLVAFLMHDCCGGHCTHCDQAIELFNKCTGRPTNA</sequence>
<dbReference type="CDD" id="cd00090">
    <property type="entry name" value="HTH_ARSR"/>
    <property type="match status" value="1"/>
</dbReference>
<dbReference type="Gene3D" id="1.10.10.10">
    <property type="entry name" value="Winged helix-like DNA-binding domain superfamily/Winged helix DNA-binding domain"/>
    <property type="match status" value="1"/>
</dbReference>
<dbReference type="InterPro" id="IPR036388">
    <property type="entry name" value="WH-like_DNA-bd_sf"/>
</dbReference>
<dbReference type="PANTHER" id="PTHR43132">
    <property type="entry name" value="ARSENICAL RESISTANCE OPERON REPRESSOR ARSR-RELATED"/>
    <property type="match status" value="1"/>
</dbReference>
<dbReference type="Pfam" id="PF12840">
    <property type="entry name" value="HTH_20"/>
    <property type="match status" value="1"/>
</dbReference>
<dbReference type="SUPFAM" id="SSF46785">
    <property type="entry name" value="Winged helix' DNA-binding domain"/>
    <property type="match status" value="1"/>
</dbReference>
<dbReference type="SMART" id="SM00418">
    <property type="entry name" value="HTH_ARSR"/>
    <property type="match status" value="1"/>
</dbReference>